<dbReference type="GO" id="GO:0005787">
    <property type="term" value="C:signal peptidase complex"/>
    <property type="evidence" value="ECO:0007669"/>
    <property type="project" value="InterPro"/>
</dbReference>
<evidence type="ECO:0000256" key="11">
    <source>
        <dbReference type="ARBA" id="ARBA00023163"/>
    </source>
</evidence>
<evidence type="ECO:0000256" key="12">
    <source>
        <dbReference type="ARBA" id="ARBA00023242"/>
    </source>
</evidence>
<comment type="similarity">
    <text evidence="4">Belongs to the TAF6 family.</text>
</comment>
<evidence type="ECO:0000256" key="13">
    <source>
        <dbReference type="ARBA" id="ARBA00040091"/>
    </source>
</evidence>
<reference evidence="17" key="1">
    <citation type="submission" date="2024-02" db="UniProtKB">
        <authorList>
            <consortium name="WormBaseParasite"/>
        </authorList>
    </citation>
    <scope>IDENTIFICATION</scope>
</reference>
<evidence type="ECO:0000256" key="6">
    <source>
        <dbReference type="ARBA" id="ARBA00022692"/>
    </source>
</evidence>
<dbReference type="Gene3D" id="1.10.20.10">
    <property type="entry name" value="Histone, subunit A"/>
    <property type="match status" value="1"/>
</dbReference>
<dbReference type="InterPro" id="IPR011442">
    <property type="entry name" value="TAF6_C"/>
</dbReference>
<evidence type="ECO:0000313" key="17">
    <source>
        <dbReference type="WBParaSite" id="TCONS_00009117.p1"/>
    </source>
</evidence>
<dbReference type="PANTHER" id="PTHR10221">
    <property type="entry name" value="TRANSCRIPTION INITIATION FACTOR TFIID SUBUNIT 6"/>
    <property type="match status" value="1"/>
</dbReference>
<evidence type="ECO:0000256" key="1">
    <source>
        <dbReference type="ARBA" id="ARBA00004123"/>
    </source>
</evidence>
<keyword evidence="9" id="KW-0805">Transcription regulation</keyword>
<protein>
    <recommendedName>
        <fullName evidence="5">Signal peptidase complex subunit 2</fullName>
    </recommendedName>
    <alternativeName>
        <fullName evidence="13">Transcription initiation factor TFIID subunit 6</fullName>
    </alternativeName>
</protein>
<dbReference type="InterPro" id="IPR016024">
    <property type="entry name" value="ARM-type_fold"/>
</dbReference>
<dbReference type="InterPro" id="IPR046344">
    <property type="entry name" value="TAF6_C_sf"/>
</dbReference>
<evidence type="ECO:0000256" key="3">
    <source>
        <dbReference type="ARBA" id="ARBA00007324"/>
    </source>
</evidence>
<dbReference type="AlphaFoldDB" id="A0AAF5DA10"/>
<proteinExistence type="inferred from homology"/>
<evidence type="ECO:0000256" key="4">
    <source>
        <dbReference type="ARBA" id="ARBA00007688"/>
    </source>
</evidence>
<keyword evidence="10 14" id="KW-0472">Membrane</keyword>
<keyword evidence="12" id="KW-0539">Nucleus</keyword>
<feature type="domain" description="TATA box binding protein associated factor (TAF) histone-like fold" evidence="15">
    <location>
        <begin position="190"/>
        <end position="245"/>
    </location>
</feature>
<dbReference type="FunFam" id="1.25.40.770:FF:000001">
    <property type="entry name" value="Transcription initiation factor TFIID subunit 6"/>
    <property type="match status" value="1"/>
</dbReference>
<dbReference type="GO" id="GO:0046695">
    <property type="term" value="C:SLIK (SAGA-like) complex"/>
    <property type="evidence" value="ECO:0007669"/>
    <property type="project" value="InterPro"/>
</dbReference>
<evidence type="ECO:0000256" key="8">
    <source>
        <dbReference type="ARBA" id="ARBA00022989"/>
    </source>
</evidence>
<keyword evidence="7" id="KW-0256">Endoplasmic reticulum</keyword>
<dbReference type="WBParaSite" id="TCONS_00009117.p1">
    <property type="protein sequence ID" value="TCONS_00009117.p1"/>
    <property type="gene ID" value="XLOC_006962"/>
</dbReference>
<accession>A0AAF5DA10</accession>
<evidence type="ECO:0000256" key="2">
    <source>
        <dbReference type="ARBA" id="ARBA00004477"/>
    </source>
</evidence>
<dbReference type="GO" id="GO:0000124">
    <property type="term" value="C:SAGA complex"/>
    <property type="evidence" value="ECO:0007669"/>
    <property type="project" value="InterPro"/>
</dbReference>
<comment type="subcellular location">
    <subcellularLocation>
        <location evidence="2">Endoplasmic reticulum membrane</location>
        <topology evidence="2">Multi-pass membrane protein</topology>
    </subcellularLocation>
    <subcellularLocation>
        <location evidence="1">Nucleus</location>
    </subcellularLocation>
</comment>
<dbReference type="InterPro" id="IPR037796">
    <property type="entry name" value="TAF6"/>
</dbReference>
<evidence type="ECO:0000256" key="14">
    <source>
        <dbReference type="SAM" id="Phobius"/>
    </source>
</evidence>
<keyword evidence="8 14" id="KW-1133">Transmembrane helix</keyword>
<dbReference type="GO" id="GO:0005669">
    <property type="term" value="C:transcription factor TFIID complex"/>
    <property type="evidence" value="ECO:0007669"/>
    <property type="project" value="InterPro"/>
</dbReference>
<dbReference type="SUPFAM" id="SSF48371">
    <property type="entry name" value="ARM repeat"/>
    <property type="match status" value="1"/>
</dbReference>
<dbReference type="CDD" id="cd08050">
    <property type="entry name" value="TAF6C"/>
    <property type="match status" value="1"/>
</dbReference>
<dbReference type="Gene3D" id="1.25.40.770">
    <property type="entry name" value="TAF6, C-terminal HEAT repeat domain"/>
    <property type="match status" value="1"/>
</dbReference>
<dbReference type="GO" id="GO:0006465">
    <property type="term" value="P:signal peptide processing"/>
    <property type="evidence" value="ECO:0007669"/>
    <property type="project" value="InterPro"/>
</dbReference>
<dbReference type="GO" id="GO:0046982">
    <property type="term" value="F:protein heterodimerization activity"/>
    <property type="evidence" value="ECO:0007669"/>
    <property type="project" value="InterPro"/>
</dbReference>
<dbReference type="InterPro" id="IPR009072">
    <property type="entry name" value="Histone-fold"/>
</dbReference>
<dbReference type="Pfam" id="PF07571">
    <property type="entry name" value="TAF6_C"/>
    <property type="match status" value="1"/>
</dbReference>
<evidence type="ECO:0000313" key="16">
    <source>
        <dbReference type="Proteomes" id="UP000035681"/>
    </source>
</evidence>
<evidence type="ECO:0000259" key="15">
    <source>
        <dbReference type="SMART" id="SM00803"/>
    </source>
</evidence>
<dbReference type="Pfam" id="PF02969">
    <property type="entry name" value="TAF"/>
    <property type="match status" value="1"/>
</dbReference>
<feature type="transmembrane region" description="Helical" evidence="14">
    <location>
        <begin position="56"/>
        <end position="74"/>
    </location>
</feature>
<evidence type="ECO:0000256" key="7">
    <source>
        <dbReference type="ARBA" id="ARBA00022824"/>
    </source>
</evidence>
<keyword evidence="16" id="KW-1185">Reference proteome</keyword>
<dbReference type="SUPFAM" id="SSF47113">
    <property type="entry name" value="Histone-fold"/>
    <property type="match status" value="1"/>
</dbReference>
<dbReference type="PANTHER" id="PTHR10221:SF9">
    <property type="entry name" value="TRANSCRIPTION INITIATION FACTOR TFIID SUBUNIT 6"/>
    <property type="match status" value="1"/>
</dbReference>
<feature type="transmembrane region" description="Helical" evidence="14">
    <location>
        <begin position="86"/>
        <end position="107"/>
    </location>
</feature>
<evidence type="ECO:0000256" key="10">
    <source>
        <dbReference type="ARBA" id="ARBA00023136"/>
    </source>
</evidence>
<keyword evidence="11" id="KW-0804">Transcription</keyword>
<dbReference type="GO" id="GO:0051123">
    <property type="term" value="P:RNA polymerase II preinitiation complex assembly"/>
    <property type="evidence" value="ECO:0007669"/>
    <property type="project" value="TreeGrafter"/>
</dbReference>
<dbReference type="GO" id="GO:0016251">
    <property type="term" value="F:RNA polymerase II general transcription initiation factor activity"/>
    <property type="evidence" value="ECO:0007669"/>
    <property type="project" value="InterPro"/>
</dbReference>
<sequence length="624" mass="71409">MTEAEQKSSEKEQIKDEIVKVSKWDGPTVRMTLNDVVRKEISRKFPWTEKHVVTDVKLFISFISVIFAAYCCYYDWYNSYPKSKMVITVCAPSYFVLMGILWLYTYFVEGNAFYYGVEKVGKNGKKIGYWTVASEMGKYDDKYTLIITYKQGESTEKLSADICKLVNDASSKMASDEEIKKAYDAQFVKTLASNVKRIDVSVQGAKLIADHVTYLVKEVLEQAAKFQRHSRRKQMVGEDFENALSYLGHQPQTGFSIKQSLPYSTIQSFAEGIPITRQSEVDVSKLVHHPKTMIRPLAMELYAHWLVIDGVQPLIPENPSPEVYASEPEKKKDKIKKEESISNSPYLLGSATRELLKTEQIQIKTATTHAISLEQQVFFNEIMRIIISSNENQRLEAITTLKDDRGLQPLIPRFVCAMVDGILTNVVAQNMALVIYLLRGIRALVQNPVVDLEECLHLVLPAVISSIVAKKMGKSTEDHWKLREFAAQILKDIVNCYLQNRELLPRVTKALCNFWNIKDTTTTTLYGTLYTLHKLEFPCFENIISFRLPAVAKMIQPTQNELDISKVTQVVPPSVKMNEMVMIVCDDYIRRKNVDFKSFDDYKKIFGNLAGSVQQFRTSRKRIQ</sequence>
<name>A0AAF5DA10_STRER</name>
<dbReference type="InterPro" id="IPR004823">
    <property type="entry name" value="TAF_TATA-bd_Histone-like_dom"/>
</dbReference>
<dbReference type="SMART" id="SM00803">
    <property type="entry name" value="TAF"/>
    <property type="match status" value="1"/>
</dbReference>
<dbReference type="GO" id="GO:0003713">
    <property type="term" value="F:transcription coactivator activity"/>
    <property type="evidence" value="ECO:0007669"/>
    <property type="project" value="TreeGrafter"/>
</dbReference>
<comment type="similarity">
    <text evidence="3">Belongs to the SPCS2 family.</text>
</comment>
<dbReference type="InterPro" id="IPR009582">
    <property type="entry name" value="Spc2/SPCS2"/>
</dbReference>
<dbReference type="Proteomes" id="UP000035681">
    <property type="component" value="Unplaced"/>
</dbReference>
<organism evidence="16 17">
    <name type="scientific">Strongyloides stercoralis</name>
    <name type="common">Threadworm</name>
    <dbReference type="NCBI Taxonomy" id="6248"/>
    <lineage>
        <taxon>Eukaryota</taxon>
        <taxon>Metazoa</taxon>
        <taxon>Ecdysozoa</taxon>
        <taxon>Nematoda</taxon>
        <taxon>Chromadorea</taxon>
        <taxon>Rhabditida</taxon>
        <taxon>Tylenchina</taxon>
        <taxon>Panagrolaimomorpha</taxon>
        <taxon>Strongyloidoidea</taxon>
        <taxon>Strongyloididae</taxon>
        <taxon>Strongyloides</taxon>
    </lineage>
</organism>
<evidence type="ECO:0000256" key="5">
    <source>
        <dbReference type="ARBA" id="ARBA00017057"/>
    </source>
</evidence>
<evidence type="ECO:0000256" key="9">
    <source>
        <dbReference type="ARBA" id="ARBA00023015"/>
    </source>
</evidence>
<keyword evidence="6 14" id="KW-0812">Transmembrane</keyword>
<dbReference type="Pfam" id="PF06703">
    <property type="entry name" value="SPC25"/>
    <property type="match status" value="1"/>
</dbReference>